<sequence>MEKTHQIILTFLCLVLSSCQNNSLNGKTLSGLEEDEYFDAANQHFQTNLTFKNDSVIVERNSVSITTDEKSAFKKTGEMYRYKGAVKKNGNKLSFVAVEYKCSDCPPIVEVGENGDIKDVLDKKKYEGYMTKNGAKFNGIEFKEN</sequence>
<evidence type="ECO:0000313" key="2">
    <source>
        <dbReference type="Proteomes" id="UP000280825"/>
    </source>
</evidence>
<organism evidence="1 2">
    <name type="scientific">Flavobacterium bomense</name>
    <dbReference type="NCBI Taxonomy" id="2497483"/>
    <lineage>
        <taxon>Bacteria</taxon>
        <taxon>Pseudomonadati</taxon>
        <taxon>Bacteroidota</taxon>
        <taxon>Flavobacteriia</taxon>
        <taxon>Flavobacteriales</taxon>
        <taxon>Flavobacteriaceae</taxon>
        <taxon>Flavobacterium</taxon>
    </lineage>
</organism>
<evidence type="ECO:0008006" key="3">
    <source>
        <dbReference type="Google" id="ProtNLM"/>
    </source>
</evidence>
<keyword evidence="2" id="KW-1185">Reference proteome</keyword>
<dbReference type="PROSITE" id="PS51257">
    <property type="entry name" value="PROKAR_LIPOPROTEIN"/>
    <property type="match status" value="1"/>
</dbReference>
<name>A0A3S0PIP5_9FLAO</name>
<accession>A0A3S0PIP5</accession>
<evidence type="ECO:0000313" key="1">
    <source>
        <dbReference type="EMBL" id="RTZ05203.1"/>
    </source>
</evidence>
<reference evidence="1 2" key="1">
    <citation type="submission" date="2018-12" db="EMBL/GenBank/DDBJ databases">
        <title>Flavobacterium sp. nov., isolated from glacier ice.</title>
        <authorList>
            <person name="Liu Q."/>
            <person name="Xin Y.-H."/>
        </authorList>
    </citation>
    <scope>NUCLEOTIDE SEQUENCE [LARGE SCALE GENOMIC DNA]</scope>
    <source>
        <strain evidence="1 2">RB1N8</strain>
    </source>
</reference>
<dbReference type="Proteomes" id="UP000280825">
    <property type="component" value="Unassembled WGS sequence"/>
</dbReference>
<dbReference type="RefSeq" id="WP_126561934.1">
    <property type="nucleotide sequence ID" value="NZ_RYDJ01000006.1"/>
</dbReference>
<comment type="caution">
    <text evidence="1">The sequence shown here is derived from an EMBL/GenBank/DDBJ whole genome shotgun (WGS) entry which is preliminary data.</text>
</comment>
<gene>
    <name evidence="1" type="ORF">EKL98_07430</name>
</gene>
<dbReference type="EMBL" id="RYDJ01000006">
    <property type="protein sequence ID" value="RTZ05203.1"/>
    <property type="molecule type" value="Genomic_DNA"/>
</dbReference>
<dbReference type="AlphaFoldDB" id="A0A3S0PIP5"/>
<proteinExistence type="predicted"/>
<protein>
    <recommendedName>
        <fullName evidence="3">Lipoprotein</fullName>
    </recommendedName>
</protein>